<evidence type="ECO:0000313" key="2">
    <source>
        <dbReference type="Proteomes" id="UP001596096"/>
    </source>
</evidence>
<accession>A0ABW1C7Y5</accession>
<evidence type="ECO:0000313" key="1">
    <source>
        <dbReference type="EMBL" id="MFC5821825.1"/>
    </source>
</evidence>
<keyword evidence="2" id="KW-1185">Reference proteome</keyword>
<gene>
    <name evidence="1" type="ORF">ACFPUY_42655</name>
</gene>
<dbReference type="EMBL" id="JBHSNW010000040">
    <property type="protein sequence ID" value="MFC5821825.1"/>
    <property type="molecule type" value="Genomic_DNA"/>
</dbReference>
<reference evidence="2" key="1">
    <citation type="journal article" date="2019" name="Int. J. Syst. Evol. Microbiol.">
        <title>The Global Catalogue of Microorganisms (GCM) 10K type strain sequencing project: providing services to taxonomists for standard genome sequencing and annotation.</title>
        <authorList>
            <consortium name="The Broad Institute Genomics Platform"/>
            <consortium name="The Broad Institute Genome Sequencing Center for Infectious Disease"/>
            <person name="Wu L."/>
            <person name="Ma J."/>
        </authorList>
    </citation>
    <scope>NUCLEOTIDE SEQUENCE [LARGE SCALE GENOMIC DNA]</scope>
    <source>
        <strain evidence="2">CGMCC 4.7106</strain>
    </source>
</reference>
<organism evidence="1 2">
    <name type="scientific">Nonomuraea harbinensis</name>
    <dbReference type="NCBI Taxonomy" id="1286938"/>
    <lineage>
        <taxon>Bacteria</taxon>
        <taxon>Bacillati</taxon>
        <taxon>Actinomycetota</taxon>
        <taxon>Actinomycetes</taxon>
        <taxon>Streptosporangiales</taxon>
        <taxon>Streptosporangiaceae</taxon>
        <taxon>Nonomuraea</taxon>
    </lineage>
</organism>
<comment type="caution">
    <text evidence="1">The sequence shown here is derived from an EMBL/GenBank/DDBJ whole genome shotgun (WGS) entry which is preliminary data.</text>
</comment>
<proteinExistence type="predicted"/>
<dbReference type="Proteomes" id="UP001596096">
    <property type="component" value="Unassembled WGS sequence"/>
</dbReference>
<name>A0ABW1C7Y5_9ACTN</name>
<dbReference type="RefSeq" id="WP_219550280.1">
    <property type="nucleotide sequence ID" value="NZ_JAHKRN010000057.1"/>
</dbReference>
<protein>
    <submittedName>
        <fullName evidence="1">Uncharacterized protein</fullName>
    </submittedName>
</protein>
<sequence>MPESSHAFDPDLLVAWLAEVGSGQIDRLRKDVAWAARADTYSATRWIGLMEDLGFLRVSWLSRTWVVEPQRFTFLPGTVRVALLVGARPAPDYWKGLPGAVVYQNQPQEGCIQPPSTVWFQDHEEQASAVLGAPLTACAAEQIAGALPKLELPPPGHRPSRQTELALFDGSSGRFKPSGSAGSPREGLYRYFLYGRIPHYAIFRDHHWHGVDRDEGIHLVLPPTTFPFLWKADGDNQHGLGRLTVNNRAPLPHRQRKAAVLCTGLPPLRSADGHVYDGVPRPVAEQIAESLHRKLEIQ</sequence>